<evidence type="ECO:0000313" key="1">
    <source>
        <dbReference type="EMBL" id="MBB3188712.1"/>
    </source>
</evidence>
<dbReference type="EMBL" id="JACHYB010000002">
    <property type="protein sequence ID" value="MBB3188712.1"/>
    <property type="molecule type" value="Genomic_DNA"/>
</dbReference>
<sequence length="73" mass="8254">MHQIVVAFVFRGQLYRNIGRVDDQIVACRIAEDAVIDHPQPEHVIPQELYPECAPVALEFDRVLFPAKTGDVP</sequence>
<name>A0A7W5DTC6_9PORP</name>
<proteinExistence type="predicted"/>
<reference evidence="1 2" key="1">
    <citation type="submission" date="2020-08" db="EMBL/GenBank/DDBJ databases">
        <title>Genomic Encyclopedia of Type Strains, Phase IV (KMG-IV): sequencing the most valuable type-strain genomes for metagenomic binning, comparative biology and taxonomic classification.</title>
        <authorList>
            <person name="Goeker M."/>
        </authorList>
    </citation>
    <scope>NUCLEOTIDE SEQUENCE [LARGE SCALE GENOMIC DNA]</scope>
    <source>
        <strain evidence="1 2">DSM 27471</strain>
    </source>
</reference>
<dbReference type="RefSeq" id="WP_343053525.1">
    <property type="nucleotide sequence ID" value="NZ_JACHYB010000002.1"/>
</dbReference>
<comment type="caution">
    <text evidence="1">The sequence shown here is derived from an EMBL/GenBank/DDBJ whole genome shotgun (WGS) entry which is preliminary data.</text>
</comment>
<dbReference type="AlphaFoldDB" id="A0A7W5DTC6"/>
<accession>A0A7W5DTC6</accession>
<dbReference type="Proteomes" id="UP000544222">
    <property type="component" value="Unassembled WGS sequence"/>
</dbReference>
<gene>
    <name evidence="1" type="ORF">FHX64_002910</name>
</gene>
<evidence type="ECO:0000313" key="2">
    <source>
        <dbReference type="Proteomes" id="UP000544222"/>
    </source>
</evidence>
<organism evidence="1 2">
    <name type="scientific">Microbacter margulisiae</name>
    <dbReference type="NCBI Taxonomy" id="1350067"/>
    <lineage>
        <taxon>Bacteria</taxon>
        <taxon>Pseudomonadati</taxon>
        <taxon>Bacteroidota</taxon>
        <taxon>Bacteroidia</taxon>
        <taxon>Bacteroidales</taxon>
        <taxon>Porphyromonadaceae</taxon>
        <taxon>Microbacter</taxon>
    </lineage>
</organism>
<keyword evidence="2" id="KW-1185">Reference proteome</keyword>
<protein>
    <submittedName>
        <fullName evidence="1">Uncharacterized protein</fullName>
    </submittedName>
</protein>